<gene>
    <name evidence="2" type="ORF">FDP41_003717</name>
</gene>
<dbReference type="VEuPathDB" id="AmoebaDB:NfTy_064900"/>
<organism evidence="2 3">
    <name type="scientific">Naegleria fowleri</name>
    <name type="common">Brain eating amoeba</name>
    <dbReference type="NCBI Taxonomy" id="5763"/>
    <lineage>
        <taxon>Eukaryota</taxon>
        <taxon>Discoba</taxon>
        <taxon>Heterolobosea</taxon>
        <taxon>Tetramitia</taxon>
        <taxon>Eutetramitia</taxon>
        <taxon>Vahlkampfiidae</taxon>
        <taxon>Naegleria</taxon>
    </lineage>
</organism>
<sequence>MSSSSNHHLQEQARKSKKLPLNQVTTDVEVSQSLYDEVLDGVVRNVKMGPFKATSGIDLPYYLNASTNFMDKKVAPKIMEILGHYLIHLQQTLPCFKPENLPEAQKDPSKQPLVLVGMELAGGMLVSQFAAFASTLHEKQGSKTVYEAFDFLYVRKSRKSTGTCQQLEGEQKFTSRTSDSPVIYGIWIDDALSTGTSLLDGIKMLKNDYNIEIKAALYLVDRSKDRKDLPPEKQKLADPIFSQVEIFSVFDLEDVDQRIEQQKNKKNEQ</sequence>
<proteinExistence type="predicted"/>
<dbReference type="VEuPathDB" id="AmoebaDB:FDP41_003717"/>
<protein>
    <recommendedName>
        <fullName evidence="4">Phosphoribosyltransferase domain-containing protein</fullName>
    </recommendedName>
</protein>
<evidence type="ECO:0008006" key="4">
    <source>
        <dbReference type="Google" id="ProtNLM"/>
    </source>
</evidence>
<dbReference type="InterPro" id="IPR029057">
    <property type="entry name" value="PRTase-like"/>
</dbReference>
<dbReference type="OMA" id="YYLNAST"/>
<dbReference type="Gene3D" id="3.40.50.2020">
    <property type="match status" value="1"/>
</dbReference>
<evidence type="ECO:0000313" key="2">
    <source>
        <dbReference type="EMBL" id="KAF0977064.1"/>
    </source>
</evidence>
<evidence type="ECO:0000313" key="3">
    <source>
        <dbReference type="Proteomes" id="UP000444721"/>
    </source>
</evidence>
<dbReference type="AlphaFoldDB" id="A0A6A5BS99"/>
<comment type="caution">
    <text evidence="2">The sequence shown here is derived from an EMBL/GenBank/DDBJ whole genome shotgun (WGS) entry which is preliminary data.</text>
</comment>
<keyword evidence="3" id="KW-1185">Reference proteome</keyword>
<feature type="region of interest" description="Disordered" evidence="1">
    <location>
        <begin position="1"/>
        <end position="20"/>
    </location>
</feature>
<reference evidence="2 3" key="1">
    <citation type="journal article" date="2019" name="Sci. Rep.">
        <title>Nanopore sequencing improves the draft genome of the human pathogenic amoeba Naegleria fowleri.</title>
        <authorList>
            <person name="Liechti N."/>
            <person name="Schurch N."/>
            <person name="Bruggmann R."/>
            <person name="Wittwer M."/>
        </authorList>
    </citation>
    <scope>NUCLEOTIDE SEQUENCE [LARGE SCALE GENOMIC DNA]</scope>
    <source>
        <strain evidence="2 3">ATCC 30894</strain>
    </source>
</reference>
<accession>A0A6A5BS99</accession>
<dbReference type="SUPFAM" id="SSF53271">
    <property type="entry name" value="PRTase-like"/>
    <property type="match status" value="1"/>
</dbReference>
<dbReference type="InterPro" id="IPR000836">
    <property type="entry name" value="PRTase_dom"/>
</dbReference>
<evidence type="ECO:0000256" key="1">
    <source>
        <dbReference type="SAM" id="MobiDB-lite"/>
    </source>
</evidence>
<dbReference type="CDD" id="cd06223">
    <property type="entry name" value="PRTases_typeI"/>
    <property type="match status" value="1"/>
</dbReference>
<dbReference type="Proteomes" id="UP000444721">
    <property type="component" value="Unassembled WGS sequence"/>
</dbReference>
<name>A0A6A5BS99_NAEFO</name>
<dbReference type="GeneID" id="68110935"/>
<dbReference type="EMBL" id="VFQX01000035">
    <property type="protein sequence ID" value="KAF0977064.1"/>
    <property type="molecule type" value="Genomic_DNA"/>
</dbReference>
<dbReference type="RefSeq" id="XP_044561777.1">
    <property type="nucleotide sequence ID" value="XM_044707052.1"/>
</dbReference>
<dbReference type="VEuPathDB" id="AmoebaDB:NF0078110"/>
<dbReference type="OrthoDB" id="10251291at2759"/>